<dbReference type="RefSeq" id="WP_009727517.1">
    <property type="nucleotide sequence ID" value="NZ_APHR01000081.1"/>
</dbReference>
<dbReference type="PATRIC" id="fig|1286106.3.peg.2574"/>
<evidence type="ECO:0000313" key="3">
    <source>
        <dbReference type="Proteomes" id="UP000012019"/>
    </source>
</evidence>
<protein>
    <submittedName>
        <fullName evidence="2">Diguanylate cyclase/phosphodiesterase (GGDEF &amp; EAL domains) with PAS/PAC sensor(S)</fullName>
    </submittedName>
</protein>
<dbReference type="EMBL" id="APHR01000081">
    <property type="protein sequence ID" value="EMR11936.1"/>
    <property type="molecule type" value="Genomic_DNA"/>
</dbReference>
<comment type="caution">
    <text evidence="2">The sequence shown here is derived from an EMBL/GenBank/DDBJ whole genome shotgun (WGS) entry which is preliminary data.</text>
</comment>
<keyword evidence="1" id="KW-1133">Transmembrane helix</keyword>
<keyword evidence="1" id="KW-0472">Membrane</keyword>
<keyword evidence="3" id="KW-1185">Reference proteome</keyword>
<reference evidence="2 3" key="1">
    <citation type="journal article" date="2013" name="Genome Announc.">
        <title>Draft Genome Sequence of Methylophaga lonarensis MPLT, a Haloalkaliphilic (Non-Methane-Utilizing) Methylotroph.</title>
        <authorList>
            <person name="Shetty S.A."/>
            <person name="Marathe N.P."/>
            <person name="Munot H."/>
            <person name="Antony C.P."/>
            <person name="Dhotre D.P."/>
            <person name="Murrell J.C."/>
            <person name="Shouche Y.S."/>
        </authorList>
    </citation>
    <scope>NUCLEOTIDE SEQUENCE [LARGE SCALE GENOMIC DNA]</scope>
    <source>
        <strain evidence="2 3">MPL</strain>
    </source>
</reference>
<accession>M7NXM3</accession>
<keyword evidence="1" id="KW-0812">Transmembrane</keyword>
<dbReference type="Gene3D" id="6.10.340.10">
    <property type="match status" value="1"/>
</dbReference>
<dbReference type="OrthoDB" id="5610304at2"/>
<proteinExistence type="predicted"/>
<gene>
    <name evidence="2" type="ORF">MPL1_12903</name>
</gene>
<name>M7NXM3_9GAMM</name>
<dbReference type="AlphaFoldDB" id="M7NXM3"/>
<evidence type="ECO:0000256" key="1">
    <source>
        <dbReference type="SAM" id="Phobius"/>
    </source>
</evidence>
<evidence type="ECO:0000313" key="2">
    <source>
        <dbReference type="EMBL" id="EMR11936.1"/>
    </source>
</evidence>
<sequence>MKTYNLTFFLPAVFALTFLALATLLSTIEYLQNRSEIFNQASQNLHDSGLQLAHTIEYARANNAREQIRSAMRQFVLRDSAEFSALVDEHYQVIYSSQEHWHNLSALDALPDTASLFLTEKTDDFRARDHRQDSAILVSIPVITYGIDTLDSGHGRWQLILQDDISGRLQTARHQTMMRTLPMLAVALLLLLMTYSVMRKLVIDPLRVLESMAHQLKQGQLKLSNPLTGDTAQQQLAETLVETGAQLEQQILQIREKEQRLSITLDSIGDAVIVTDKEGKVIQ</sequence>
<dbReference type="Proteomes" id="UP000012019">
    <property type="component" value="Unassembled WGS sequence"/>
</dbReference>
<feature type="transmembrane region" description="Helical" evidence="1">
    <location>
        <begin position="180"/>
        <end position="198"/>
    </location>
</feature>
<organism evidence="2 3">
    <name type="scientific">Methylophaga lonarensis MPL</name>
    <dbReference type="NCBI Taxonomy" id="1286106"/>
    <lineage>
        <taxon>Bacteria</taxon>
        <taxon>Pseudomonadati</taxon>
        <taxon>Pseudomonadota</taxon>
        <taxon>Gammaproteobacteria</taxon>
        <taxon>Thiotrichales</taxon>
        <taxon>Piscirickettsiaceae</taxon>
        <taxon>Methylophaga</taxon>
    </lineage>
</organism>